<evidence type="ECO:0000259" key="1">
    <source>
        <dbReference type="Pfam" id="PF02342"/>
    </source>
</evidence>
<dbReference type="InterPro" id="IPR051324">
    <property type="entry name" value="Stress/Tellurium_Resist"/>
</dbReference>
<keyword evidence="3" id="KW-1185">Reference proteome</keyword>
<dbReference type="PANTHER" id="PTHR32097">
    <property type="entry name" value="CAMP-BINDING PROTEIN 1-RELATED"/>
    <property type="match status" value="1"/>
</dbReference>
<evidence type="ECO:0000313" key="3">
    <source>
        <dbReference type="Proteomes" id="UP001596223"/>
    </source>
</evidence>
<protein>
    <submittedName>
        <fullName evidence="2">TerD family protein</fullName>
    </submittedName>
</protein>
<organism evidence="2 3">
    <name type="scientific">Nocardia lasii</name>
    <dbReference type="NCBI Taxonomy" id="1616107"/>
    <lineage>
        <taxon>Bacteria</taxon>
        <taxon>Bacillati</taxon>
        <taxon>Actinomycetota</taxon>
        <taxon>Actinomycetes</taxon>
        <taxon>Mycobacteriales</taxon>
        <taxon>Nocardiaceae</taxon>
        <taxon>Nocardia</taxon>
    </lineage>
</organism>
<feature type="domain" description="TerD" evidence="1">
    <location>
        <begin position="5"/>
        <end position="157"/>
    </location>
</feature>
<dbReference type="EMBL" id="JBHSQN010000002">
    <property type="protein sequence ID" value="MFC6010407.1"/>
    <property type="molecule type" value="Genomic_DNA"/>
</dbReference>
<comment type="caution">
    <text evidence="2">The sequence shown here is derived from an EMBL/GenBank/DDBJ whole genome shotgun (WGS) entry which is preliminary data.</text>
</comment>
<dbReference type="RefSeq" id="WP_378600283.1">
    <property type="nucleotide sequence ID" value="NZ_JBHSQN010000002.1"/>
</dbReference>
<dbReference type="Gene3D" id="2.60.60.30">
    <property type="entry name" value="sav2460 like domains"/>
    <property type="match status" value="1"/>
</dbReference>
<sequence length="175" mass="18338">MTAPLTYLTFGVGWDPAGATDVAALSRTDIDIDAAALAFAGDEFTDVAFHEQLTSRDGALRHHGDSVTGDGDGDNEVIVVDLSLLDPAVTTIVFLVTSYQGQQLGQVANGFCRLVDNAAGVEAVRLELSAAGPSTGLVFGTLQRPQGDWVFTLIGQPILAQHVADAVPQLGVYLR</sequence>
<proteinExistence type="predicted"/>
<dbReference type="InterPro" id="IPR003325">
    <property type="entry name" value="TerD"/>
</dbReference>
<gene>
    <name evidence="2" type="ORF">ACFP3H_05040</name>
</gene>
<dbReference type="PANTHER" id="PTHR32097:SF17">
    <property type="entry name" value="CAMP-BINDING PROTEIN 1-RELATED"/>
    <property type="match status" value="1"/>
</dbReference>
<evidence type="ECO:0000313" key="2">
    <source>
        <dbReference type="EMBL" id="MFC6010407.1"/>
    </source>
</evidence>
<dbReference type="Proteomes" id="UP001596223">
    <property type="component" value="Unassembled WGS sequence"/>
</dbReference>
<accession>A0ABW1JN52</accession>
<name>A0ABW1JN52_9NOCA</name>
<dbReference type="Pfam" id="PF02342">
    <property type="entry name" value="TerD"/>
    <property type="match status" value="1"/>
</dbReference>
<reference evidence="3" key="1">
    <citation type="journal article" date="2019" name="Int. J. Syst. Evol. Microbiol.">
        <title>The Global Catalogue of Microorganisms (GCM) 10K type strain sequencing project: providing services to taxonomists for standard genome sequencing and annotation.</title>
        <authorList>
            <consortium name="The Broad Institute Genomics Platform"/>
            <consortium name="The Broad Institute Genome Sequencing Center for Infectious Disease"/>
            <person name="Wu L."/>
            <person name="Ma J."/>
        </authorList>
    </citation>
    <scope>NUCLEOTIDE SEQUENCE [LARGE SCALE GENOMIC DNA]</scope>
    <source>
        <strain evidence="3">CCUG 36956</strain>
    </source>
</reference>
<dbReference type="CDD" id="cd06974">
    <property type="entry name" value="TerD_like"/>
    <property type="match status" value="1"/>
</dbReference>